<dbReference type="Gene3D" id="2.120.10.30">
    <property type="entry name" value="TolB, C-terminal domain"/>
    <property type="match status" value="1"/>
</dbReference>
<dbReference type="AlphaFoldDB" id="A0AAU7EFF7"/>
<dbReference type="CDD" id="cd07185">
    <property type="entry name" value="OmpA_C-like"/>
    <property type="match status" value="1"/>
</dbReference>
<dbReference type="Gene3D" id="1.25.40.10">
    <property type="entry name" value="Tetratricopeptide repeat domain"/>
    <property type="match status" value="1"/>
</dbReference>
<keyword evidence="3" id="KW-0998">Cell outer membrane</keyword>
<evidence type="ECO:0000256" key="3">
    <source>
        <dbReference type="ARBA" id="ARBA00023237"/>
    </source>
</evidence>
<dbReference type="SUPFAM" id="SSF103088">
    <property type="entry name" value="OmpA-like"/>
    <property type="match status" value="1"/>
</dbReference>
<keyword evidence="2 4" id="KW-0472">Membrane</keyword>
<gene>
    <name evidence="6" type="ORF">QLS71_015810</name>
</gene>
<dbReference type="SUPFAM" id="SSF82171">
    <property type="entry name" value="DPP6 N-terminal domain-like"/>
    <property type="match status" value="1"/>
</dbReference>
<dbReference type="InterPro" id="IPR050330">
    <property type="entry name" value="Bact_OuterMem_StrucFunc"/>
</dbReference>
<dbReference type="PANTHER" id="PTHR30329:SF21">
    <property type="entry name" value="LIPOPROTEIN YIAD-RELATED"/>
    <property type="match status" value="1"/>
</dbReference>
<keyword evidence="7" id="KW-1185">Reference proteome</keyword>
<accession>A0AAU7EFF7</accession>
<dbReference type="Gene3D" id="3.30.1330.60">
    <property type="entry name" value="OmpA-like domain"/>
    <property type="match status" value="1"/>
</dbReference>
<dbReference type="Pfam" id="PF13620">
    <property type="entry name" value="CarboxypepD_reg"/>
    <property type="match status" value="1"/>
</dbReference>
<evidence type="ECO:0000256" key="1">
    <source>
        <dbReference type="ARBA" id="ARBA00004442"/>
    </source>
</evidence>
<evidence type="ECO:0000256" key="4">
    <source>
        <dbReference type="PROSITE-ProRule" id="PRU00473"/>
    </source>
</evidence>
<dbReference type="PROSITE" id="PS51123">
    <property type="entry name" value="OMPA_2"/>
    <property type="match status" value="1"/>
</dbReference>
<dbReference type="KEGG" id="mlil:QLS71_015810"/>
<dbReference type="InterPro" id="IPR008969">
    <property type="entry name" value="CarboxyPept-like_regulatory"/>
</dbReference>
<dbReference type="InterPro" id="IPR011990">
    <property type="entry name" value="TPR-like_helical_dom_sf"/>
</dbReference>
<dbReference type="RefSeq" id="WP_308992826.1">
    <property type="nucleotide sequence ID" value="NZ_CP155618.1"/>
</dbReference>
<dbReference type="Pfam" id="PF07676">
    <property type="entry name" value="PD40"/>
    <property type="match status" value="2"/>
</dbReference>
<comment type="subcellular location">
    <subcellularLocation>
        <location evidence="1">Cell outer membrane</location>
    </subcellularLocation>
</comment>
<feature type="domain" description="OmpA-like" evidence="5">
    <location>
        <begin position="515"/>
        <end position="639"/>
    </location>
</feature>
<dbReference type="InterPro" id="IPR036737">
    <property type="entry name" value="OmpA-like_sf"/>
</dbReference>
<dbReference type="PANTHER" id="PTHR30329">
    <property type="entry name" value="STATOR ELEMENT OF FLAGELLAR MOTOR COMPLEX"/>
    <property type="match status" value="1"/>
</dbReference>
<dbReference type="Gene3D" id="2.60.40.1120">
    <property type="entry name" value="Carboxypeptidase-like, regulatory domain"/>
    <property type="match status" value="1"/>
</dbReference>
<proteinExistence type="predicted"/>
<dbReference type="SUPFAM" id="SSF48452">
    <property type="entry name" value="TPR-like"/>
    <property type="match status" value="1"/>
</dbReference>
<evidence type="ECO:0000256" key="2">
    <source>
        <dbReference type="ARBA" id="ARBA00023136"/>
    </source>
</evidence>
<protein>
    <submittedName>
        <fullName evidence="6">OmpA family protein</fullName>
    </submittedName>
</protein>
<dbReference type="SUPFAM" id="SSF49464">
    <property type="entry name" value="Carboxypeptidase regulatory domain-like"/>
    <property type="match status" value="1"/>
</dbReference>
<name>A0AAU7EFF7_9FLAO</name>
<evidence type="ECO:0000313" key="6">
    <source>
        <dbReference type="EMBL" id="XBL13777.1"/>
    </source>
</evidence>
<evidence type="ECO:0000259" key="5">
    <source>
        <dbReference type="PROSITE" id="PS51123"/>
    </source>
</evidence>
<dbReference type="PRINTS" id="PR01021">
    <property type="entry name" value="OMPADOMAIN"/>
</dbReference>
<dbReference type="Pfam" id="PF00691">
    <property type="entry name" value="OmpA"/>
    <property type="match status" value="1"/>
</dbReference>
<dbReference type="InterPro" id="IPR006665">
    <property type="entry name" value="OmpA-like"/>
</dbReference>
<dbReference type="InterPro" id="IPR011042">
    <property type="entry name" value="6-blade_b-propeller_TolB-like"/>
</dbReference>
<reference evidence="6" key="1">
    <citation type="submission" date="2024-04" db="EMBL/GenBank/DDBJ databases">
        <title>Mariniflexile litorale, isolated from the shallow sediments of the Sea of Japan.</title>
        <authorList>
            <person name="Romanenko L."/>
            <person name="Isaeva M."/>
        </authorList>
    </citation>
    <scope>NUCLEOTIDE SEQUENCE [LARGE SCALE GENOMIC DNA]</scope>
    <source>
        <strain evidence="6">KMM 9835</strain>
    </source>
</reference>
<dbReference type="InterPro" id="IPR011659">
    <property type="entry name" value="WD40"/>
</dbReference>
<dbReference type="Proteomes" id="UP001224325">
    <property type="component" value="Chromosome"/>
</dbReference>
<dbReference type="GO" id="GO:0009279">
    <property type="term" value="C:cell outer membrane"/>
    <property type="evidence" value="ECO:0007669"/>
    <property type="project" value="UniProtKB-SubCell"/>
</dbReference>
<organism evidence="6 7">
    <name type="scientific">Mariniflexile litorale</name>
    <dbReference type="NCBI Taxonomy" id="3045158"/>
    <lineage>
        <taxon>Bacteria</taxon>
        <taxon>Pseudomonadati</taxon>
        <taxon>Bacteroidota</taxon>
        <taxon>Flavobacteriia</taxon>
        <taxon>Flavobacteriales</taxon>
        <taxon>Flavobacteriaceae</taxon>
        <taxon>Mariniflexile</taxon>
    </lineage>
</organism>
<dbReference type="InterPro" id="IPR006664">
    <property type="entry name" value="OMP_bac"/>
</dbReference>
<dbReference type="EMBL" id="CP155618">
    <property type="protein sequence ID" value="XBL13777.1"/>
    <property type="molecule type" value="Genomic_DNA"/>
</dbReference>
<sequence length="639" mass="71969">MRLKNYILTSVVLVSSITTFSQSGLQKKADNLFNKFSFVDATAVYKELISKNDNADYATRQLADCYAYMRNPDSAVVYYKKAVQQPNIPTQYYYKYAQALRGINDYEESRVWLKHFKEAGGDINETKFLNDANFINSIFNAKPQYKVKDLNFNSKYSDFGAYEKDENIYFVSSRDEGGVSKHDYGWNEEPFLDIYIKAASSNDSIVNNKFKLRGNVNTVYHEGPLTISKDGKTMYFSRNDFSKQVLGRTDEGFTNLKIYKATLDDGKWTNIAEVPFNSSIYSIAHPALNSDGTKLYFTSDMPGGLGGTDIYYVDINNNEYGTPQNLGAPVNTNKNDCFPFINNEGNLFLASDGHPGLGLLDIFGTVSNENNQIISVINLGVPVNSSKDDFSFFMNENDLSGYFASNREGGVGSDDIYAFDRVPQLKIEGTVTDAETNTPITNATVTLLDGNSNPIATLQTEKNGHYTINIDRDADYYVNIKNNDYLDNTTAITSKGIDRNMTSLNANIALSPSKNKITPTTELQSIYFDFNKYDIRQDSTIELDRIVNLMMITYPNMVIKIASHTDARGTSKYNNVLSEERANATYNYLINKGINPSRIIEHKGYGEQRLTNQCNGTVRCTEAQHQLNRRTQFIVVEIN</sequence>
<evidence type="ECO:0000313" key="7">
    <source>
        <dbReference type="Proteomes" id="UP001224325"/>
    </source>
</evidence>